<evidence type="ECO:0000256" key="3">
    <source>
        <dbReference type="ARBA" id="ARBA00022997"/>
    </source>
</evidence>
<dbReference type="Gene3D" id="3.20.20.140">
    <property type="entry name" value="Metal-dependent hydrolases"/>
    <property type="match status" value="1"/>
</dbReference>
<dbReference type="InterPro" id="IPR032466">
    <property type="entry name" value="Metal_Hydrolase"/>
</dbReference>
<comment type="catalytic activity">
    <reaction evidence="4">
        <text>an L-aminoacyl-L-amino acid + H2O = 2 an L-alpha-amino acid</text>
        <dbReference type="Rhea" id="RHEA:48940"/>
        <dbReference type="ChEBI" id="CHEBI:15377"/>
        <dbReference type="ChEBI" id="CHEBI:59869"/>
        <dbReference type="ChEBI" id="CHEBI:77460"/>
        <dbReference type="EC" id="3.4.13.19"/>
    </reaction>
</comment>
<accession>A0AAF0IF50</accession>
<keyword evidence="2 4" id="KW-0862">Zinc</keyword>
<dbReference type="PROSITE" id="PS51365">
    <property type="entry name" value="RENAL_DIPEPTIDASE_2"/>
    <property type="match status" value="1"/>
</dbReference>
<evidence type="ECO:0000256" key="1">
    <source>
        <dbReference type="ARBA" id="ARBA00003491"/>
    </source>
</evidence>
<evidence type="ECO:0000313" key="5">
    <source>
        <dbReference type="EMBL" id="WEW54582.1"/>
    </source>
</evidence>
<proteinExistence type="inferred from homology"/>
<evidence type="ECO:0000256" key="4">
    <source>
        <dbReference type="RuleBase" id="RU341113"/>
    </source>
</evidence>
<organism evidence="5 6">
    <name type="scientific">Emydomyces testavorans</name>
    <dbReference type="NCBI Taxonomy" id="2070801"/>
    <lineage>
        <taxon>Eukaryota</taxon>
        <taxon>Fungi</taxon>
        <taxon>Dikarya</taxon>
        <taxon>Ascomycota</taxon>
        <taxon>Pezizomycotina</taxon>
        <taxon>Eurotiomycetes</taxon>
        <taxon>Eurotiomycetidae</taxon>
        <taxon>Onygenales</taxon>
        <taxon>Nannizziopsiaceae</taxon>
        <taxon>Emydomyces</taxon>
    </lineage>
</organism>
<protein>
    <recommendedName>
        <fullName evidence="4">Dipeptidase</fullName>
        <ecNumber evidence="4">3.4.13.19</ecNumber>
    </recommendedName>
</protein>
<feature type="signal peptide" evidence="4">
    <location>
        <begin position="1"/>
        <end position="34"/>
    </location>
</feature>
<dbReference type="GO" id="GO:0006508">
    <property type="term" value="P:proteolysis"/>
    <property type="evidence" value="ECO:0007669"/>
    <property type="project" value="UniProtKB-KW"/>
</dbReference>
<keyword evidence="4" id="KW-0479">Metal-binding</keyword>
<comment type="cofactor">
    <cofactor evidence="4">
        <name>Zn(2+)</name>
        <dbReference type="ChEBI" id="CHEBI:29105"/>
    </cofactor>
</comment>
<comment type="function">
    <text evidence="1">Hydrolyzes a wide range of dipeptides.</text>
</comment>
<dbReference type="EC" id="3.4.13.19" evidence="4"/>
<dbReference type="GO" id="GO:0046872">
    <property type="term" value="F:metal ion binding"/>
    <property type="evidence" value="ECO:0007669"/>
    <property type="project" value="UniProtKB-UniRule"/>
</dbReference>
<keyword evidence="4" id="KW-0645">Protease</keyword>
<feature type="chain" id="PRO_5041777765" description="Dipeptidase" evidence="4">
    <location>
        <begin position="35"/>
        <end position="442"/>
    </location>
</feature>
<dbReference type="PANTHER" id="PTHR10443">
    <property type="entry name" value="MICROSOMAL DIPEPTIDASE"/>
    <property type="match status" value="1"/>
</dbReference>
<sequence length="442" mass="48945">MTQGVEQKGCWLRSARSFLFALALGTTLTSPISASPTASDLGDYLQRAELILRSTPLIDGHNDLPNFIRRTTRYQIYDGKLPFETGLSGHTDLKRLRKGKVGGQFWSVYTSCPVPLVPIDDPTWSVRDTLEQIDVTKRLVEKYSDDLQYCDNARCARTAFRRGKIASFLGIEGGHQIGNSLADLRRVFELGVRYITLTHNCDNAFATAQSTVAAGNPDPGLTKPFGLEFIKEMNRLGMLVDLSHVSPNTMRDTLAVTKAPVIFSHSSAYAISKHLRNVPDDVLQGVTKNGGVVMVNFVPAFIKVENPNSTTIDDVVNHIFHIAKVAGWDHVGIGGDFDGTPRLPMGLEDVSKYPDLIAHVLKRGATTEQVKKLVGENILRVWAEVERKAKSLQASGEKPNEAYWEGRNWTRPAKRDLFDFNAALDGRSVPLFQPAISDEYCD</sequence>
<dbReference type="PANTHER" id="PTHR10443:SF12">
    <property type="entry name" value="DIPEPTIDASE"/>
    <property type="match status" value="1"/>
</dbReference>
<evidence type="ECO:0000313" key="6">
    <source>
        <dbReference type="Proteomes" id="UP001219355"/>
    </source>
</evidence>
<dbReference type="AlphaFoldDB" id="A0AAF0IF50"/>
<keyword evidence="4 5" id="KW-0378">Hydrolase</keyword>
<gene>
    <name evidence="5" type="ORF">PRK78_000002</name>
</gene>
<dbReference type="Pfam" id="PF01244">
    <property type="entry name" value="Peptidase_M19"/>
    <property type="match status" value="1"/>
</dbReference>
<dbReference type="InterPro" id="IPR008257">
    <property type="entry name" value="Pept_M19"/>
</dbReference>
<name>A0AAF0IF50_9EURO</name>
<dbReference type="Proteomes" id="UP001219355">
    <property type="component" value="Chromosome 1"/>
</dbReference>
<keyword evidence="4" id="KW-0482">Metalloprotease</keyword>
<dbReference type="SUPFAM" id="SSF51556">
    <property type="entry name" value="Metallo-dependent hydrolases"/>
    <property type="match status" value="1"/>
</dbReference>
<evidence type="ECO:0000256" key="2">
    <source>
        <dbReference type="ARBA" id="ARBA00022833"/>
    </source>
</evidence>
<reference evidence="5" key="1">
    <citation type="submission" date="2023-03" db="EMBL/GenBank/DDBJ databases">
        <title>Emydomyces testavorans Genome Sequence.</title>
        <authorList>
            <person name="Hoyer L."/>
        </authorList>
    </citation>
    <scope>NUCLEOTIDE SEQUENCE</scope>
    <source>
        <strain evidence="5">16-2883</strain>
    </source>
</reference>
<dbReference type="GO" id="GO:0070573">
    <property type="term" value="F:metallodipeptidase activity"/>
    <property type="evidence" value="ECO:0007669"/>
    <property type="project" value="InterPro"/>
</dbReference>
<keyword evidence="6" id="KW-1185">Reference proteome</keyword>
<keyword evidence="4" id="KW-0732">Signal</keyword>
<keyword evidence="3 4" id="KW-0224">Dipeptidase</keyword>
<dbReference type="CDD" id="cd01301">
    <property type="entry name" value="rDP_like"/>
    <property type="match status" value="1"/>
</dbReference>
<comment type="similarity">
    <text evidence="4">Belongs to the metallo-dependent hydrolases superfamily. Peptidase M19 family.</text>
</comment>
<dbReference type="EMBL" id="CP120627">
    <property type="protein sequence ID" value="WEW54582.1"/>
    <property type="molecule type" value="Genomic_DNA"/>
</dbReference>